<name>A0ABP1Q2J7_9HEXA</name>
<dbReference type="PIRSF" id="PIRSF005211">
    <property type="entry name" value="Ab_hydro_YheT"/>
    <property type="match status" value="1"/>
</dbReference>
<organism evidence="4 5">
    <name type="scientific">Orchesella dallaii</name>
    <dbReference type="NCBI Taxonomy" id="48710"/>
    <lineage>
        <taxon>Eukaryota</taxon>
        <taxon>Metazoa</taxon>
        <taxon>Ecdysozoa</taxon>
        <taxon>Arthropoda</taxon>
        <taxon>Hexapoda</taxon>
        <taxon>Collembola</taxon>
        <taxon>Entomobryomorpha</taxon>
        <taxon>Entomobryoidea</taxon>
        <taxon>Orchesellidae</taxon>
        <taxon>Orchesellinae</taxon>
        <taxon>Orchesella</taxon>
    </lineage>
</organism>
<keyword evidence="2" id="KW-0812">Transmembrane</keyword>
<evidence type="ECO:0000256" key="2">
    <source>
        <dbReference type="SAM" id="Phobius"/>
    </source>
</evidence>
<comment type="similarity">
    <text evidence="1">Belongs to the AB hydrolase superfamily. AB hydrolase 4 family.</text>
</comment>
<evidence type="ECO:0000313" key="5">
    <source>
        <dbReference type="Proteomes" id="UP001642540"/>
    </source>
</evidence>
<dbReference type="InterPro" id="IPR000073">
    <property type="entry name" value="AB_hydrolase_1"/>
</dbReference>
<evidence type="ECO:0000256" key="1">
    <source>
        <dbReference type="ARBA" id="ARBA00010884"/>
    </source>
</evidence>
<gene>
    <name evidence="4" type="ORF">ODALV1_LOCUS6605</name>
</gene>
<keyword evidence="5" id="KW-1185">Reference proteome</keyword>
<reference evidence="4 5" key="1">
    <citation type="submission" date="2024-08" db="EMBL/GenBank/DDBJ databases">
        <authorList>
            <person name="Cucini C."/>
            <person name="Frati F."/>
        </authorList>
    </citation>
    <scope>NUCLEOTIDE SEQUENCE [LARGE SCALE GENOMIC DNA]</scope>
</reference>
<proteinExistence type="inferred from homology"/>
<protein>
    <recommendedName>
        <fullName evidence="3">AB hydrolase-1 domain-containing protein</fullName>
    </recommendedName>
</protein>
<dbReference type="InterPro" id="IPR029058">
    <property type="entry name" value="AB_hydrolase_fold"/>
</dbReference>
<evidence type="ECO:0000313" key="4">
    <source>
        <dbReference type="EMBL" id="CAL8086993.1"/>
    </source>
</evidence>
<feature type="transmembrane region" description="Helical" evidence="2">
    <location>
        <begin position="6"/>
        <end position="26"/>
    </location>
</feature>
<dbReference type="PANTHER" id="PTHR10794:SF63">
    <property type="entry name" value="ALPHA_BETA HYDROLASE 1, ISOFORM A"/>
    <property type="match status" value="1"/>
</dbReference>
<sequence length="397" mass="44031">MHESISISMISAASAAAAFVATYYTFYASQKPKVFASSPKLKNFLDEHVQVLKERFWPSLLFLEGRLQTIFSLSMRVTSPSKLEYRREIFKLSDGGEVALDYMEVERTSERPFMVLFLPGLTSSSQTSYVRTLVQTLNESGASVVVFNNRGNGGVTFKTPKTYSASYIGDLEEVIAHLKLKFPETRFLGLGTSLGGMVLAKYLVSKPLEAKSNFECALLLCIAWDCVHGSDNLEKPFINKYVINTELARGLRRLAKKFMDNFPNVALKFDPKLALSAKTVREFDTAVTAPQFGFPNVLEYYKSATTSGHIHKFSIPVFALSAEDDPMQPGHLLPTEEALAENSKLALITTARGGHLGYLEGFGKSSKHYMERLVGQIVEAIRVYGATELTDLSNGHL</sequence>
<keyword evidence="2" id="KW-0472">Membrane</keyword>
<dbReference type="Pfam" id="PF00561">
    <property type="entry name" value="Abhydrolase_1"/>
    <property type="match status" value="1"/>
</dbReference>
<feature type="domain" description="AB hydrolase-1" evidence="3">
    <location>
        <begin position="115"/>
        <end position="361"/>
    </location>
</feature>
<evidence type="ECO:0000259" key="3">
    <source>
        <dbReference type="Pfam" id="PF00561"/>
    </source>
</evidence>
<dbReference type="Proteomes" id="UP001642540">
    <property type="component" value="Unassembled WGS sequence"/>
</dbReference>
<keyword evidence="2" id="KW-1133">Transmembrane helix</keyword>
<dbReference type="InterPro" id="IPR012020">
    <property type="entry name" value="ABHD4"/>
</dbReference>
<comment type="caution">
    <text evidence="4">The sequence shown here is derived from an EMBL/GenBank/DDBJ whole genome shotgun (WGS) entry which is preliminary data.</text>
</comment>
<dbReference type="EMBL" id="CAXLJM020000020">
    <property type="protein sequence ID" value="CAL8086993.1"/>
    <property type="molecule type" value="Genomic_DNA"/>
</dbReference>
<dbReference type="PANTHER" id="PTHR10794">
    <property type="entry name" value="ABHYDROLASE DOMAIN-CONTAINING PROTEIN"/>
    <property type="match status" value="1"/>
</dbReference>
<accession>A0ABP1Q2J7</accession>
<dbReference type="InterPro" id="IPR050960">
    <property type="entry name" value="AB_hydrolase_4_sf"/>
</dbReference>
<dbReference type="Gene3D" id="3.40.50.1820">
    <property type="entry name" value="alpha/beta hydrolase"/>
    <property type="match status" value="1"/>
</dbReference>
<dbReference type="SUPFAM" id="SSF53474">
    <property type="entry name" value="alpha/beta-Hydrolases"/>
    <property type="match status" value="1"/>
</dbReference>